<dbReference type="PANTHER" id="PTHR23402">
    <property type="entry name" value="PROTEASE FAMILY C15 PYROGLUTAMYL-PEPTIDASE I-RELATED"/>
    <property type="match status" value="1"/>
</dbReference>
<keyword evidence="4" id="KW-0378">Hydrolase</keyword>
<dbReference type="CDD" id="cd00501">
    <property type="entry name" value="Peptidase_C15"/>
    <property type="match status" value="1"/>
</dbReference>
<proteinExistence type="inferred from homology"/>
<name>A0A813QBG7_9BILA</name>
<evidence type="ECO:0000313" key="6">
    <source>
        <dbReference type="EMBL" id="CAF0764899.1"/>
    </source>
</evidence>
<evidence type="ECO:0000256" key="2">
    <source>
        <dbReference type="ARBA" id="ARBA00022490"/>
    </source>
</evidence>
<comment type="caution">
    <text evidence="6">The sequence shown here is derived from an EMBL/GenBank/DDBJ whole genome shotgun (WGS) entry which is preliminary data.</text>
</comment>
<dbReference type="PANTHER" id="PTHR23402:SF1">
    <property type="entry name" value="PYROGLUTAMYL-PEPTIDASE I"/>
    <property type="match status" value="1"/>
</dbReference>
<accession>A0A813QBG7</accession>
<evidence type="ECO:0000256" key="3">
    <source>
        <dbReference type="ARBA" id="ARBA00022670"/>
    </source>
</evidence>
<reference evidence="6" key="1">
    <citation type="submission" date="2021-02" db="EMBL/GenBank/DDBJ databases">
        <authorList>
            <person name="Nowell W R."/>
        </authorList>
    </citation>
    <scope>NUCLEOTIDE SEQUENCE</scope>
</reference>
<dbReference type="InterPro" id="IPR000816">
    <property type="entry name" value="Peptidase_C15"/>
</dbReference>
<sequence length="245" mass="27914">MSSPLSKKKPVPSPDMSSKVDIPIILITGFGSFRNVLVNPSWEVAKALKWYVEWDRPVHIILHQMPVEYNSVNTKIPEYWLKYNPTLVIHLGVSPGAKEIRLEKYAHNTNYAALDNLNTIPENKCCICDAPEEICSQLPLENVCAFVKRKSSLPIAVSDDAGRYLCEFIYYQSLYIDSKRCVFIHVPCLDENKFTTEHLAETIQQVVYELLRHVEPLPVLNSNGQYGKQHNTTKIINTKPVTLKS</sequence>
<dbReference type="AlphaFoldDB" id="A0A813QBG7"/>
<dbReference type="GO" id="GO:0005829">
    <property type="term" value="C:cytosol"/>
    <property type="evidence" value="ECO:0007669"/>
    <property type="project" value="InterPro"/>
</dbReference>
<gene>
    <name evidence="6" type="ORF">GPM918_LOCUS1594</name>
    <name evidence="7" type="ORF">SRO942_LOCUS1594</name>
</gene>
<keyword evidence="2" id="KW-0963">Cytoplasm</keyword>
<comment type="similarity">
    <text evidence="1">Belongs to the peptidase C15 family.</text>
</comment>
<keyword evidence="5" id="KW-0788">Thiol protease</keyword>
<dbReference type="Proteomes" id="UP000663829">
    <property type="component" value="Unassembled WGS sequence"/>
</dbReference>
<dbReference type="EMBL" id="CAJNOQ010000152">
    <property type="protein sequence ID" value="CAF0764899.1"/>
    <property type="molecule type" value="Genomic_DNA"/>
</dbReference>
<dbReference type="PRINTS" id="PR00706">
    <property type="entry name" value="PYROGLUPTASE"/>
</dbReference>
<dbReference type="Gene3D" id="3.40.630.20">
    <property type="entry name" value="Peptidase C15, pyroglutamyl peptidase I-like"/>
    <property type="match status" value="1"/>
</dbReference>
<organism evidence="6 8">
    <name type="scientific">Didymodactylos carnosus</name>
    <dbReference type="NCBI Taxonomy" id="1234261"/>
    <lineage>
        <taxon>Eukaryota</taxon>
        <taxon>Metazoa</taxon>
        <taxon>Spiralia</taxon>
        <taxon>Gnathifera</taxon>
        <taxon>Rotifera</taxon>
        <taxon>Eurotatoria</taxon>
        <taxon>Bdelloidea</taxon>
        <taxon>Philodinida</taxon>
        <taxon>Philodinidae</taxon>
        <taxon>Didymodactylos</taxon>
    </lineage>
</organism>
<evidence type="ECO:0000256" key="5">
    <source>
        <dbReference type="ARBA" id="ARBA00022807"/>
    </source>
</evidence>
<evidence type="ECO:0008006" key="9">
    <source>
        <dbReference type="Google" id="ProtNLM"/>
    </source>
</evidence>
<evidence type="ECO:0000256" key="4">
    <source>
        <dbReference type="ARBA" id="ARBA00022801"/>
    </source>
</evidence>
<dbReference type="Pfam" id="PF01470">
    <property type="entry name" value="Peptidase_C15"/>
    <property type="match status" value="1"/>
</dbReference>
<dbReference type="SUPFAM" id="SSF53182">
    <property type="entry name" value="Pyrrolidone carboxyl peptidase (pyroglutamate aminopeptidase)"/>
    <property type="match status" value="1"/>
</dbReference>
<protein>
    <recommendedName>
        <fullName evidence="9">Pyroglutamyl-peptidase I</fullName>
    </recommendedName>
</protein>
<dbReference type="GO" id="GO:0016920">
    <property type="term" value="F:pyroglutamyl-peptidase activity"/>
    <property type="evidence" value="ECO:0007669"/>
    <property type="project" value="InterPro"/>
</dbReference>
<dbReference type="EMBL" id="CAJOBC010000152">
    <property type="protein sequence ID" value="CAF3546133.1"/>
    <property type="molecule type" value="Genomic_DNA"/>
</dbReference>
<dbReference type="InterPro" id="IPR016125">
    <property type="entry name" value="Peptidase_C15-like"/>
</dbReference>
<evidence type="ECO:0000313" key="7">
    <source>
        <dbReference type="EMBL" id="CAF3546133.1"/>
    </source>
</evidence>
<evidence type="ECO:0000256" key="1">
    <source>
        <dbReference type="ARBA" id="ARBA00006641"/>
    </source>
</evidence>
<dbReference type="InterPro" id="IPR036440">
    <property type="entry name" value="Peptidase_C15-like_sf"/>
</dbReference>
<dbReference type="GO" id="GO:0006508">
    <property type="term" value="P:proteolysis"/>
    <property type="evidence" value="ECO:0007669"/>
    <property type="project" value="UniProtKB-KW"/>
</dbReference>
<dbReference type="Proteomes" id="UP000681722">
    <property type="component" value="Unassembled WGS sequence"/>
</dbReference>
<keyword evidence="3" id="KW-0645">Protease</keyword>
<dbReference type="OrthoDB" id="407146at2759"/>
<keyword evidence="8" id="KW-1185">Reference proteome</keyword>
<evidence type="ECO:0000313" key="8">
    <source>
        <dbReference type="Proteomes" id="UP000663829"/>
    </source>
</evidence>